<dbReference type="EMBL" id="JAHFXF010000197">
    <property type="protein sequence ID" value="KAG9693332.1"/>
    <property type="molecule type" value="Genomic_DNA"/>
</dbReference>
<accession>A0A9P8JAI0</accession>
<feature type="coiled-coil region" evidence="1">
    <location>
        <begin position="265"/>
        <end position="358"/>
    </location>
</feature>
<evidence type="ECO:0000313" key="3">
    <source>
        <dbReference type="EMBL" id="KAG9693332.1"/>
    </source>
</evidence>
<dbReference type="AlphaFoldDB" id="A0A9P8JAI0"/>
<sequence>MDGNQPAPDLKEQYRHAVLNLPIDNPTAYLREIKRLQGLMLDMEFEHLDHDQEPEKVRKDFKEVKKNTRELRLSPACLRAIQGNENAAGEEPAPEQPAVKKTIIGQPAVKKTTIAEPAVDKSASNDSSPQWHLTEEAAAKESATTETTAKKNKKRKKKKPASKTTPVPESTANHSEMESNAEANALTNRITQIHLEAIQPKNSTDPNSEEYKNELIQNIGNELLNVKYMVMNFMDTSDNFSARALDEMNKLGERLANLKDGTKELMAVINELDKVRSKAIKLKRELRDVKEELIEVKLDFEGTKKELNITQNELADVKSVFKDTKNELAKAKKELSDTKNKLAEVKEMEQDMEKKMNEMYAWYKKQKEVPLGHFH</sequence>
<dbReference type="OrthoDB" id="1702031at2759"/>
<name>A0A9P8JAI0_AURME</name>
<feature type="non-terminal residue" evidence="3">
    <location>
        <position position="1"/>
    </location>
</feature>
<evidence type="ECO:0000256" key="1">
    <source>
        <dbReference type="SAM" id="Coils"/>
    </source>
</evidence>
<protein>
    <submittedName>
        <fullName evidence="3">Uncharacterized protein</fullName>
    </submittedName>
</protein>
<organism evidence="3 4">
    <name type="scientific">Aureobasidium melanogenum</name>
    <name type="common">Aureobasidium pullulans var. melanogenum</name>
    <dbReference type="NCBI Taxonomy" id="46634"/>
    <lineage>
        <taxon>Eukaryota</taxon>
        <taxon>Fungi</taxon>
        <taxon>Dikarya</taxon>
        <taxon>Ascomycota</taxon>
        <taxon>Pezizomycotina</taxon>
        <taxon>Dothideomycetes</taxon>
        <taxon>Dothideomycetidae</taxon>
        <taxon>Dothideales</taxon>
        <taxon>Saccotheciaceae</taxon>
        <taxon>Aureobasidium</taxon>
    </lineage>
</organism>
<gene>
    <name evidence="3" type="ORF">KCU76_g6042</name>
</gene>
<dbReference type="Gene3D" id="1.10.287.1490">
    <property type="match status" value="1"/>
</dbReference>
<feature type="region of interest" description="Disordered" evidence="2">
    <location>
        <begin position="136"/>
        <end position="179"/>
    </location>
</feature>
<dbReference type="Proteomes" id="UP000779574">
    <property type="component" value="Unassembled WGS sequence"/>
</dbReference>
<proteinExistence type="predicted"/>
<feature type="region of interest" description="Disordered" evidence="2">
    <location>
        <begin position="85"/>
        <end position="104"/>
    </location>
</feature>
<feature type="compositionally biased region" description="Basic residues" evidence="2">
    <location>
        <begin position="150"/>
        <end position="161"/>
    </location>
</feature>
<evidence type="ECO:0000256" key="2">
    <source>
        <dbReference type="SAM" id="MobiDB-lite"/>
    </source>
</evidence>
<reference evidence="3" key="2">
    <citation type="submission" date="2021-08" db="EMBL/GenBank/DDBJ databases">
        <authorList>
            <person name="Gostincar C."/>
            <person name="Sun X."/>
            <person name="Song Z."/>
            <person name="Gunde-Cimerman N."/>
        </authorList>
    </citation>
    <scope>NUCLEOTIDE SEQUENCE</scope>
    <source>
        <strain evidence="3">EXF-9911</strain>
    </source>
</reference>
<keyword evidence="1" id="KW-0175">Coiled coil</keyword>
<evidence type="ECO:0000313" key="4">
    <source>
        <dbReference type="Proteomes" id="UP000779574"/>
    </source>
</evidence>
<comment type="caution">
    <text evidence="3">The sequence shown here is derived from an EMBL/GenBank/DDBJ whole genome shotgun (WGS) entry which is preliminary data.</text>
</comment>
<reference evidence="3" key="1">
    <citation type="journal article" date="2021" name="J Fungi (Basel)">
        <title>Virulence traits and population genomics of the black yeast Aureobasidium melanogenum.</title>
        <authorList>
            <person name="Cernosa A."/>
            <person name="Sun X."/>
            <person name="Gostincar C."/>
            <person name="Fang C."/>
            <person name="Gunde-Cimerman N."/>
            <person name="Song Z."/>
        </authorList>
    </citation>
    <scope>NUCLEOTIDE SEQUENCE</scope>
    <source>
        <strain evidence="3">EXF-9911</strain>
    </source>
</reference>